<gene>
    <name evidence="7" type="ORF">GCU56_05630</name>
</gene>
<evidence type="ECO:0000256" key="1">
    <source>
        <dbReference type="ARBA" id="ARBA00001933"/>
    </source>
</evidence>
<dbReference type="PANTHER" id="PTHR42735:SF6">
    <property type="entry name" value="SPHINGOSINE-1-PHOSPHATE LYASE 1"/>
    <property type="match status" value="1"/>
</dbReference>
<dbReference type="InterPro" id="IPR050477">
    <property type="entry name" value="GrpII_AminoAcid_Decarb"/>
</dbReference>
<comment type="caution">
    <text evidence="7">The sequence shown here is derived from an EMBL/GenBank/DDBJ whole genome shotgun (WGS) entry which is preliminary data.</text>
</comment>
<evidence type="ECO:0000256" key="3">
    <source>
        <dbReference type="ARBA" id="ARBA00023239"/>
    </source>
</evidence>
<reference evidence="7 8" key="1">
    <citation type="submission" date="2020-02" db="EMBL/GenBank/DDBJ databases">
        <title>Geodermatophilus sabuli CPCC 205279 I12A-02694.</title>
        <authorList>
            <person name="Jiang Z."/>
        </authorList>
    </citation>
    <scope>NUCLEOTIDE SEQUENCE [LARGE SCALE GENOMIC DNA]</scope>
    <source>
        <strain evidence="7 8">I12A-02694</strain>
    </source>
</reference>
<evidence type="ECO:0000256" key="5">
    <source>
        <dbReference type="PIRSR" id="PIRSR602129-50"/>
    </source>
</evidence>
<dbReference type="InterPro" id="IPR002129">
    <property type="entry name" value="PyrdxlP-dep_de-COase"/>
</dbReference>
<organism evidence="7 8">
    <name type="scientific">Geodermatophilus sabuli</name>
    <dbReference type="NCBI Taxonomy" id="1564158"/>
    <lineage>
        <taxon>Bacteria</taxon>
        <taxon>Bacillati</taxon>
        <taxon>Actinomycetota</taxon>
        <taxon>Actinomycetes</taxon>
        <taxon>Geodermatophilales</taxon>
        <taxon>Geodermatophilaceae</taxon>
        <taxon>Geodermatophilus</taxon>
    </lineage>
</organism>
<dbReference type="InterPro" id="IPR015422">
    <property type="entry name" value="PyrdxlP-dep_Trfase_small"/>
</dbReference>
<keyword evidence="7" id="KW-0032">Aminotransferase</keyword>
<evidence type="ECO:0000313" key="7">
    <source>
        <dbReference type="EMBL" id="NEK57353.1"/>
    </source>
</evidence>
<protein>
    <submittedName>
        <fullName evidence="7">Aspartate aminotransferase family protein</fullName>
    </submittedName>
</protein>
<keyword evidence="7" id="KW-0808">Transferase</keyword>
<dbReference type="GO" id="GO:0008483">
    <property type="term" value="F:transaminase activity"/>
    <property type="evidence" value="ECO:0007669"/>
    <property type="project" value="UniProtKB-KW"/>
</dbReference>
<comment type="cofactor">
    <cofactor evidence="1 5 6">
        <name>pyridoxal 5'-phosphate</name>
        <dbReference type="ChEBI" id="CHEBI:597326"/>
    </cofactor>
</comment>
<dbReference type="AlphaFoldDB" id="A0A7K3VZ19"/>
<proteinExistence type="inferred from homology"/>
<dbReference type="Gene3D" id="3.40.640.10">
    <property type="entry name" value="Type I PLP-dependent aspartate aminotransferase-like (Major domain)"/>
    <property type="match status" value="1"/>
</dbReference>
<feature type="modified residue" description="N6-(pyridoxal phosphate)lysine" evidence="5">
    <location>
        <position position="232"/>
    </location>
</feature>
<name>A0A7K3VZ19_9ACTN</name>
<dbReference type="GO" id="GO:0004058">
    <property type="term" value="F:aromatic-L-amino-acid decarboxylase activity"/>
    <property type="evidence" value="ECO:0007669"/>
    <property type="project" value="UniProtKB-ARBA"/>
</dbReference>
<dbReference type="PANTHER" id="PTHR42735">
    <property type="match status" value="1"/>
</dbReference>
<dbReference type="Gene3D" id="3.90.1150.10">
    <property type="entry name" value="Aspartate Aminotransferase, domain 1"/>
    <property type="match status" value="1"/>
</dbReference>
<dbReference type="SUPFAM" id="SSF53383">
    <property type="entry name" value="PLP-dependent transferases"/>
    <property type="match status" value="1"/>
</dbReference>
<dbReference type="GO" id="GO:0019752">
    <property type="term" value="P:carboxylic acid metabolic process"/>
    <property type="evidence" value="ECO:0007669"/>
    <property type="project" value="InterPro"/>
</dbReference>
<dbReference type="Pfam" id="PF00282">
    <property type="entry name" value="Pyridoxal_deC"/>
    <property type="match status" value="1"/>
</dbReference>
<keyword evidence="3 6" id="KW-0456">Lyase</keyword>
<keyword evidence="2 5" id="KW-0663">Pyridoxal phosphate</keyword>
<dbReference type="GO" id="GO:0030170">
    <property type="term" value="F:pyridoxal phosphate binding"/>
    <property type="evidence" value="ECO:0007669"/>
    <property type="project" value="InterPro"/>
</dbReference>
<accession>A0A7K3VZ19</accession>
<dbReference type="Proteomes" id="UP000470246">
    <property type="component" value="Unassembled WGS sequence"/>
</dbReference>
<evidence type="ECO:0000256" key="6">
    <source>
        <dbReference type="RuleBase" id="RU000382"/>
    </source>
</evidence>
<dbReference type="EMBL" id="JAAGWF010000007">
    <property type="protein sequence ID" value="NEK57353.1"/>
    <property type="molecule type" value="Genomic_DNA"/>
</dbReference>
<dbReference type="InterPro" id="IPR015424">
    <property type="entry name" value="PyrdxlP-dep_Trfase"/>
</dbReference>
<comment type="similarity">
    <text evidence="4">Belongs to the group II decarboxylase family. Sphingosine-1-phosphate lyase subfamily.</text>
</comment>
<sequence length="480" mass="48711">MTPDDVLAELTALQAGDVPTHGGATMAYVYDSGRADVDELAAAAQASFQWTNALDPTAFPSVARIENDLVGVAAALLGGGPGTVGTLTSGGTESCLLAVLAARERWRAAGGPGRARLLLPVTAHAAFRKAAHLFDLEVVDVPVDPVSCRADPAAVRTALDDRCALVVISAPSYPHGVLDPVGEIAGLAAAAGAGCHVDACIGGWVLPFLDDVPEPFDLSVPGVTSLSVDLHKYGYAPKGVSVLLTADPELRQAHWFATAGWPGYPVVNPTLAGTRPAGPMAAAWAVHRLLGAPGYRQLARDTRAATLALAAGAGALAGLRVVGTPVTTLVALAQDGPDGVDVLNLADEMTARGWLLQPQPPFAQSGGDLPATLHLTVTGATAGRVDALLADLADAARDAAALPRPVADPELVAAAAGIDPAALTVAEVDGLLELAGVGGGRLPERMAPVHALVAALPRPVAERLLAGVLDLVYRPAAVPR</sequence>
<evidence type="ECO:0000313" key="8">
    <source>
        <dbReference type="Proteomes" id="UP000470246"/>
    </source>
</evidence>
<dbReference type="RefSeq" id="WP_163480535.1">
    <property type="nucleotide sequence ID" value="NZ_JAAGWF010000007.1"/>
</dbReference>
<dbReference type="InterPro" id="IPR015421">
    <property type="entry name" value="PyrdxlP-dep_Trfase_major"/>
</dbReference>
<evidence type="ECO:0000256" key="2">
    <source>
        <dbReference type="ARBA" id="ARBA00022898"/>
    </source>
</evidence>
<keyword evidence="8" id="KW-1185">Reference proteome</keyword>
<evidence type="ECO:0000256" key="4">
    <source>
        <dbReference type="ARBA" id="ARBA00038302"/>
    </source>
</evidence>